<evidence type="ECO:0000256" key="3">
    <source>
        <dbReference type="SAM" id="SignalP"/>
    </source>
</evidence>
<organism evidence="4">
    <name type="scientific">Attheya septentrionalis</name>
    <dbReference type="NCBI Taxonomy" id="420275"/>
    <lineage>
        <taxon>Eukaryota</taxon>
        <taxon>Sar</taxon>
        <taxon>Stramenopiles</taxon>
        <taxon>Ochrophyta</taxon>
        <taxon>Bacillariophyta</taxon>
        <taxon>Coscinodiscophyceae</taxon>
        <taxon>Chaetocerotophycidae</taxon>
        <taxon>Chaetocerotales</taxon>
        <taxon>Attheyaceae</taxon>
        <taxon>Attheya</taxon>
    </lineage>
</organism>
<feature type="transmembrane region" description="Helical" evidence="2">
    <location>
        <begin position="496"/>
        <end position="518"/>
    </location>
</feature>
<keyword evidence="2" id="KW-1133">Transmembrane helix</keyword>
<dbReference type="InterPro" id="IPR044200">
    <property type="entry name" value="At5g03900-like"/>
</dbReference>
<keyword evidence="2" id="KW-0472">Membrane</keyword>
<feature type="chain" id="PRO_5030851772" evidence="3">
    <location>
        <begin position="28"/>
        <end position="612"/>
    </location>
</feature>
<protein>
    <submittedName>
        <fullName evidence="4">Uncharacterized protein</fullName>
    </submittedName>
</protein>
<dbReference type="PANTHER" id="PTHR47380">
    <property type="entry name" value="OS02G0533000 PROTEIN"/>
    <property type="match status" value="1"/>
</dbReference>
<dbReference type="EMBL" id="HBHQ01017110">
    <property type="protein sequence ID" value="CAD9819622.1"/>
    <property type="molecule type" value="Transcribed_RNA"/>
</dbReference>
<accession>A0A7S2XPT5</accession>
<feature type="transmembrane region" description="Helical" evidence="2">
    <location>
        <begin position="171"/>
        <end position="192"/>
    </location>
</feature>
<feature type="compositionally biased region" description="Basic and acidic residues" evidence="1">
    <location>
        <begin position="584"/>
        <end position="595"/>
    </location>
</feature>
<gene>
    <name evidence="4" type="ORF">ASEP1449_LOCUS11455</name>
</gene>
<evidence type="ECO:0000313" key="4">
    <source>
        <dbReference type="EMBL" id="CAD9819622.1"/>
    </source>
</evidence>
<dbReference type="AlphaFoldDB" id="A0A7S2XPT5"/>
<keyword evidence="2" id="KW-0812">Transmembrane</keyword>
<proteinExistence type="predicted"/>
<evidence type="ECO:0000256" key="1">
    <source>
        <dbReference type="SAM" id="MobiDB-lite"/>
    </source>
</evidence>
<keyword evidence="3" id="KW-0732">Signal</keyword>
<dbReference type="PANTHER" id="PTHR47380:SF4">
    <property type="entry name" value="OS02G0533000 PROTEIN"/>
    <property type="match status" value="1"/>
</dbReference>
<feature type="transmembrane region" description="Helical" evidence="2">
    <location>
        <begin position="456"/>
        <end position="476"/>
    </location>
</feature>
<feature type="region of interest" description="Disordered" evidence="1">
    <location>
        <begin position="577"/>
        <end position="612"/>
    </location>
</feature>
<name>A0A7S2XPT5_9STRA</name>
<sequence length="612" mass="66849">MTRGRIISCGALSLVAVVTLLWQPTSAFVSPMVPLVRPTVSYRPRSVETTSLGRVGSSVSKLGAGNLLSMENFQERLPSKAVIEAVEASSSGKVIASDVAVAAGVPLSQARRDLTALASLSRGDISVSQDGELLYTFPSNLSSVLSQNSQKYKLMQLKEQVWPKLFYGLKVSFGLVLVASLVAIFTTIFFVSQGGGSSDDDRRRDDRRGGGGMFGGGFGGFWGPSPFDFFYYRPYYSGYYATPGQAYRDPDEMGFLESVFSYIFGDGNPNGDLEERRLSLVANLIRENKGAVTAEQLAPFCDDAPAPSMSDDDATYVDESFVLPIVSKLNGEPRVTDDGDIVYVFPELQVSASMSSGTTVSALQQQRSLRTSLTLVRAGLDADASASDIKNLLNRNSINSRGAFTKEDLLGILETVLPPMTDEDERRLTASTLTNDPKLLQEREFEFSLASGTQRFLSGALGAVNLLGALYLGNMFSQFAAYGVQLPSYYGVVQSLYPALLGYAVLFNVIPVVRNVLLQKENDDIRKRNKIRRAWQTALDVGVGPIRRKLQSARKMGTKLQQLGGSDDETVFDTRSTMEEMDAEREQAKMKDFDKLLGNNNNNSNDDTSEFE</sequence>
<reference evidence="4" key="1">
    <citation type="submission" date="2021-01" db="EMBL/GenBank/DDBJ databases">
        <authorList>
            <person name="Corre E."/>
            <person name="Pelletier E."/>
            <person name="Niang G."/>
            <person name="Scheremetjew M."/>
            <person name="Finn R."/>
            <person name="Kale V."/>
            <person name="Holt S."/>
            <person name="Cochrane G."/>
            <person name="Meng A."/>
            <person name="Brown T."/>
            <person name="Cohen L."/>
        </authorList>
    </citation>
    <scope>NUCLEOTIDE SEQUENCE</scope>
    <source>
        <strain evidence="4">CCMP2084</strain>
    </source>
</reference>
<evidence type="ECO:0000256" key="2">
    <source>
        <dbReference type="SAM" id="Phobius"/>
    </source>
</evidence>
<feature type="signal peptide" evidence="3">
    <location>
        <begin position="1"/>
        <end position="27"/>
    </location>
</feature>